<dbReference type="Gene3D" id="1.20.1250.20">
    <property type="entry name" value="MFS general substrate transporter like domains"/>
    <property type="match status" value="1"/>
</dbReference>
<organism evidence="5 6">
    <name type="scientific">Plectus sambesii</name>
    <dbReference type="NCBI Taxonomy" id="2011161"/>
    <lineage>
        <taxon>Eukaryota</taxon>
        <taxon>Metazoa</taxon>
        <taxon>Ecdysozoa</taxon>
        <taxon>Nematoda</taxon>
        <taxon>Chromadorea</taxon>
        <taxon>Plectida</taxon>
        <taxon>Plectina</taxon>
        <taxon>Plectoidea</taxon>
        <taxon>Plectidae</taxon>
        <taxon>Plectus</taxon>
    </lineage>
</organism>
<feature type="compositionally biased region" description="Polar residues" evidence="2">
    <location>
        <begin position="52"/>
        <end position="68"/>
    </location>
</feature>
<evidence type="ECO:0000259" key="4">
    <source>
        <dbReference type="PROSITE" id="PS50850"/>
    </source>
</evidence>
<comment type="subcellular location">
    <subcellularLocation>
        <location evidence="1">Membrane</location>
        <topology evidence="1">Multi-pass membrane protein</topology>
    </subcellularLocation>
</comment>
<feature type="transmembrane region" description="Helical" evidence="3">
    <location>
        <begin position="208"/>
        <end position="239"/>
    </location>
</feature>
<name>A0A914XHK8_9BILA</name>
<evidence type="ECO:0000256" key="1">
    <source>
        <dbReference type="ARBA" id="ARBA00004141"/>
    </source>
</evidence>
<keyword evidence="3" id="KW-1133">Transmembrane helix</keyword>
<dbReference type="WBParaSite" id="PSAMB.scaffold7813size7065.g30593.t1">
    <property type="protein sequence ID" value="PSAMB.scaffold7813size7065.g30593.t1"/>
    <property type="gene ID" value="PSAMB.scaffold7813size7065.g30593"/>
</dbReference>
<proteinExistence type="predicted"/>
<dbReference type="InterPro" id="IPR011701">
    <property type="entry name" value="MFS"/>
</dbReference>
<dbReference type="PROSITE" id="PS50850">
    <property type="entry name" value="MFS"/>
    <property type="match status" value="1"/>
</dbReference>
<evidence type="ECO:0000256" key="3">
    <source>
        <dbReference type="SAM" id="Phobius"/>
    </source>
</evidence>
<feature type="domain" description="Major facilitator superfamily (MFS) profile" evidence="4">
    <location>
        <begin position="142"/>
        <end position="240"/>
    </location>
</feature>
<dbReference type="InterPro" id="IPR020846">
    <property type="entry name" value="MFS_dom"/>
</dbReference>
<keyword evidence="3" id="KW-0812">Transmembrane</keyword>
<dbReference type="Proteomes" id="UP000887566">
    <property type="component" value="Unplaced"/>
</dbReference>
<keyword evidence="5" id="KW-1185">Reference proteome</keyword>
<feature type="region of interest" description="Disordered" evidence="2">
    <location>
        <begin position="1"/>
        <end position="90"/>
    </location>
</feature>
<evidence type="ECO:0000313" key="5">
    <source>
        <dbReference type="Proteomes" id="UP000887566"/>
    </source>
</evidence>
<feature type="transmembrane region" description="Helical" evidence="3">
    <location>
        <begin position="138"/>
        <end position="164"/>
    </location>
</feature>
<dbReference type="PANTHER" id="PTHR11360:SF297">
    <property type="entry name" value="MFS DOMAIN-CONTAINING PROTEIN"/>
    <property type="match status" value="1"/>
</dbReference>
<sequence>MSEKATDISGGTGELAESGAANAEIEPQATPIAASDNKEETDEATHPVNAANAEQRNQQHAQSPSRTASPPDVRCESPTQSCSDRSLLEPNELEELDDVVPELDLSYLSLNNLDFLANGTAGPVALSDHLPVPPDGGYGWVIVLAAFFSNFVVDGMANCFAVFLPEYQRFFNSSKGTTALVGSLLIGSYLLIGPVAGGLVNKYGARPVVMAGAVISTVAIVVSVYSTNIFIFMIIFGVCG</sequence>
<dbReference type="GO" id="GO:0016020">
    <property type="term" value="C:membrane"/>
    <property type="evidence" value="ECO:0007669"/>
    <property type="project" value="UniProtKB-SubCell"/>
</dbReference>
<evidence type="ECO:0000256" key="2">
    <source>
        <dbReference type="SAM" id="MobiDB-lite"/>
    </source>
</evidence>
<dbReference type="GO" id="GO:0008028">
    <property type="term" value="F:monocarboxylic acid transmembrane transporter activity"/>
    <property type="evidence" value="ECO:0007669"/>
    <property type="project" value="TreeGrafter"/>
</dbReference>
<dbReference type="AlphaFoldDB" id="A0A914XHK8"/>
<dbReference type="PANTHER" id="PTHR11360">
    <property type="entry name" value="MONOCARBOXYLATE TRANSPORTER"/>
    <property type="match status" value="1"/>
</dbReference>
<dbReference type="SUPFAM" id="SSF103473">
    <property type="entry name" value="MFS general substrate transporter"/>
    <property type="match status" value="1"/>
</dbReference>
<reference evidence="6" key="1">
    <citation type="submission" date="2022-11" db="UniProtKB">
        <authorList>
            <consortium name="WormBaseParasite"/>
        </authorList>
    </citation>
    <scope>IDENTIFICATION</scope>
</reference>
<dbReference type="InterPro" id="IPR050327">
    <property type="entry name" value="Proton-linked_MCT"/>
</dbReference>
<feature type="transmembrane region" description="Helical" evidence="3">
    <location>
        <begin position="176"/>
        <end position="196"/>
    </location>
</feature>
<protein>
    <submittedName>
        <fullName evidence="6">Major facilitator superfamily (MFS) profile domain-containing protein</fullName>
    </submittedName>
</protein>
<accession>A0A914XHK8</accession>
<evidence type="ECO:0000313" key="6">
    <source>
        <dbReference type="WBParaSite" id="PSAMB.scaffold7813size7065.g30593.t1"/>
    </source>
</evidence>
<dbReference type="Pfam" id="PF07690">
    <property type="entry name" value="MFS_1"/>
    <property type="match status" value="1"/>
</dbReference>
<keyword evidence="3" id="KW-0472">Membrane</keyword>
<dbReference type="InterPro" id="IPR036259">
    <property type="entry name" value="MFS_trans_sf"/>
</dbReference>